<dbReference type="PANTHER" id="PTHR37291">
    <property type="entry name" value="5-METHYLCYTOSINE-SPECIFIC RESTRICTION ENZYME B"/>
    <property type="match status" value="1"/>
</dbReference>
<gene>
    <name evidence="2" type="ORF">O0S08_09640</name>
</gene>
<protein>
    <submittedName>
        <fullName evidence="2">AAA family ATPase</fullName>
    </submittedName>
</protein>
<evidence type="ECO:0000259" key="1">
    <source>
        <dbReference type="SMART" id="SM00382"/>
    </source>
</evidence>
<dbReference type="Proteomes" id="UP001164459">
    <property type="component" value="Chromosome"/>
</dbReference>
<dbReference type="SMART" id="SM00382">
    <property type="entry name" value="AAA"/>
    <property type="match status" value="1"/>
</dbReference>
<reference evidence="2" key="1">
    <citation type="submission" date="2022-11" db="EMBL/GenBank/DDBJ databases">
        <title>Minimal conservation of predation-associated metabolite biosynthetic gene clusters underscores biosynthetic potential of Myxococcota including descriptions for ten novel species: Archangium lansinium sp. nov., Myxococcus landrumus sp. nov., Nannocystis bai.</title>
        <authorList>
            <person name="Ahearne A."/>
            <person name="Stevens C."/>
            <person name="Dowd S."/>
        </authorList>
    </citation>
    <scope>NUCLEOTIDE SEQUENCE</scope>
    <source>
        <strain evidence="2">Fl3</strain>
    </source>
</reference>
<dbReference type="Pfam" id="PF07728">
    <property type="entry name" value="AAA_5"/>
    <property type="match status" value="1"/>
</dbReference>
<evidence type="ECO:0000313" key="2">
    <source>
        <dbReference type="EMBL" id="WAS96409.1"/>
    </source>
</evidence>
<dbReference type="Gene3D" id="3.40.50.300">
    <property type="entry name" value="P-loop containing nucleotide triphosphate hydrolases"/>
    <property type="match status" value="1"/>
</dbReference>
<dbReference type="SUPFAM" id="SSF52540">
    <property type="entry name" value="P-loop containing nucleoside triphosphate hydrolases"/>
    <property type="match status" value="1"/>
</dbReference>
<feature type="domain" description="AAA+ ATPase" evidence="1">
    <location>
        <begin position="440"/>
        <end position="608"/>
    </location>
</feature>
<dbReference type="RefSeq" id="WP_269038753.1">
    <property type="nucleotide sequence ID" value="NZ_CP114040.1"/>
</dbReference>
<dbReference type="PANTHER" id="PTHR37291:SF1">
    <property type="entry name" value="TYPE IV METHYL-DIRECTED RESTRICTION ENZYME ECOKMCRB SUBUNIT"/>
    <property type="match status" value="1"/>
</dbReference>
<sequence length="704" mass="80411">MAQQDVDFSWIPFFEHMAEALLAWRDRQPELLAFLEELRTRKLPVTPLGDRDETGRQFPLAEIDPFTFLGAFNRGIQDDARRQMLAAARNLFGLTTAAPTGFSGVPLLNNQRSWFIGYQARRGPEDVRRLWDVYERALGEDPLRDPAFLAAFDRALQVWGTNVNLTIGLFWIRPRRFLSLDSTMRAHTGVVLPPRGLDAEWYTRMLEQVESKYGDDLPGLSAAAWLARSSDVSPSALPPTREDVDYWFVGSYWDDAPEADQTRRFLSEGIWENGYRDRYLDEVRAMRPGDRIVIKASTVQNRDLPFDARGHSVSKMILKAVGTVVANRGDGRIVEVEWTPLDPPRAWYFYTSLRTLWRLRKKSTLAQRLIRFVSHGEAQDFDYFTNRWWGPGVAAVAPATGAADVEPTPAIPPYGAADLKREGVFLTEEEVHVALRRLRAKKNLVLQGAPGTGKTFVARKLAYMLMAERDPSRVTTVQFHPSTSYEDFVRGYRPTDQAGQFLLRDGPFLELCARARTDERPHVLILDEINRGNLAQIFGELLMLLEHDKRGKEQAVTPLYRRSPDERLEVPENVYVIGTMNLADRSLALVDFALRRRFAFVMLEPRFAAPEYAAWLRERGMNPRLIQRIVARMGALNRTIAEDARLGPSLCIGHSFFCPTGQDFSELDEAWYREIVETEVAPMLEEYWHDDRGKAHHAREALLA</sequence>
<evidence type="ECO:0000313" key="3">
    <source>
        <dbReference type="Proteomes" id="UP001164459"/>
    </source>
</evidence>
<accession>A0ABY7HBJ9</accession>
<dbReference type="CDD" id="cd00009">
    <property type="entry name" value="AAA"/>
    <property type="match status" value="1"/>
</dbReference>
<dbReference type="EMBL" id="CP114040">
    <property type="protein sequence ID" value="WAS96409.1"/>
    <property type="molecule type" value="Genomic_DNA"/>
</dbReference>
<dbReference type="InterPro" id="IPR052934">
    <property type="entry name" value="Methyl-DNA_Rec/Restrict_Enz"/>
</dbReference>
<dbReference type="InterPro" id="IPR027417">
    <property type="entry name" value="P-loop_NTPase"/>
</dbReference>
<dbReference type="InterPro" id="IPR003593">
    <property type="entry name" value="AAA+_ATPase"/>
</dbReference>
<keyword evidence="3" id="KW-1185">Reference proteome</keyword>
<organism evidence="2 3">
    <name type="scientific">Nannocystis punicea</name>
    <dbReference type="NCBI Taxonomy" id="2995304"/>
    <lineage>
        <taxon>Bacteria</taxon>
        <taxon>Pseudomonadati</taxon>
        <taxon>Myxococcota</taxon>
        <taxon>Polyangia</taxon>
        <taxon>Nannocystales</taxon>
        <taxon>Nannocystaceae</taxon>
        <taxon>Nannocystis</taxon>
    </lineage>
</organism>
<name>A0ABY7HBJ9_9BACT</name>
<proteinExistence type="predicted"/>
<dbReference type="InterPro" id="IPR011704">
    <property type="entry name" value="ATPase_dyneun-rel_AAA"/>
</dbReference>